<dbReference type="PROSITE" id="PS50012">
    <property type="entry name" value="RCC1_3"/>
    <property type="match status" value="4"/>
</dbReference>
<evidence type="ECO:0000256" key="2">
    <source>
        <dbReference type="SAM" id="MobiDB-lite"/>
    </source>
</evidence>
<dbReference type="EMBL" id="JAEHOE010000104">
    <property type="protein sequence ID" value="KAG2486950.1"/>
    <property type="molecule type" value="Genomic_DNA"/>
</dbReference>
<evidence type="ECO:0000313" key="4">
    <source>
        <dbReference type="EMBL" id="KAG2486950.1"/>
    </source>
</evidence>
<feature type="region of interest" description="Disordered" evidence="2">
    <location>
        <begin position="588"/>
        <end position="621"/>
    </location>
</feature>
<accession>A0A835XU53</accession>
<dbReference type="InterPro" id="IPR000408">
    <property type="entry name" value="Reg_chr_condens"/>
</dbReference>
<protein>
    <recommendedName>
        <fullName evidence="3">Peptidase M11 gametolysin domain-containing protein</fullName>
    </recommendedName>
</protein>
<dbReference type="PANTHER" id="PTHR45982:SF1">
    <property type="entry name" value="REGULATOR OF CHROMOSOME CONDENSATION"/>
    <property type="match status" value="1"/>
</dbReference>
<sequence length="621" mass="64129">MSCPSAPELFRLGWATPLITLNATSLAENVVRQGIRLPATHLGGVGAFIRVIPNWMGGLYDRNVYISLRGSGGGDTRLPTEFNSKLSVHEARKAVDNIPLATGDPHFNLVHVLGPAEAMDLSAHRLVIETRGLVDGGTRVLVDLCRYRTSAAECSFPPISTICAAVSGYPVRPDADRPTSAFSPDYLGAAWDLGSLEKTCSANPRSLEAGAVKCWGYNSEGRLGNPGLIQTYVGGFPGDMGSALPPVDLGGGLRATVVAAGYMHTCALIQPGGRVKCWGSSESGQCGDKVTRGDGQGEMGDNLPFVDLGTDVSSVQRLVTFGNMVCALVQPGGRVKCWGDLGYAVVGNSPGQMGANLSAVPLGNFTATDLAVGYQHACAVLQPGGIIKCLGMNSYGELGYGDTDPRTNASTLGARLPPVSLGPGLKATTVAAGMHHTCAVLSPGSVVKCWGRGSEGQLGNGNMLTLGDGPGEMPPPAVNLTGGTNVTKLVAGNTFTCALIQPDGGVKCWGDGYYGSLGLGTQAALGDDPGEMGALPFVDLGFNTTVVDISAGTWHACAILNPGRVVKCWGYNVNAELGLGSRGYGFNKGDQPGEMGDELPVMDLGPEPPAPAPMPPRPLPP</sequence>
<name>A0A835XU53_9CHLO</name>
<reference evidence="4" key="1">
    <citation type="journal article" date="2020" name="bioRxiv">
        <title>Comparative genomics of Chlamydomonas.</title>
        <authorList>
            <person name="Craig R.J."/>
            <person name="Hasan A.R."/>
            <person name="Ness R.W."/>
            <person name="Keightley P.D."/>
        </authorList>
    </citation>
    <scope>NUCLEOTIDE SEQUENCE</scope>
    <source>
        <strain evidence="4">CCAP 11/70</strain>
    </source>
</reference>
<dbReference type="GO" id="GO:0005737">
    <property type="term" value="C:cytoplasm"/>
    <property type="evidence" value="ECO:0007669"/>
    <property type="project" value="TreeGrafter"/>
</dbReference>
<feature type="compositionally biased region" description="Pro residues" evidence="2">
    <location>
        <begin position="606"/>
        <end position="621"/>
    </location>
</feature>
<evidence type="ECO:0000256" key="1">
    <source>
        <dbReference type="PROSITE-ProRule" id="PRU00235"/>
    </source>
</evidence>
<feature type="repeat" description="RCC1" evidence="1">
    <location>
        <begin position="504"/>
        <end position="562"/>
    </location>
</feature>
<dbReference type="Proteomes" id="UP000612055">
    <property type="component" value="Unassembled WGS sequence"/>
</dbReference>
<gene>
    <name evidence="4" type="ORF">HYH03_014447</name>
</gene>
<evidence type="ECO:0000259" key="3">
    <source>
        <dbReference type="Pfam" id="PF05548"/>
    </source>
</evidence>
<dbReference type="AlphaFoldDB" id="A0A835XU53"/>
<dbReference type="Pfam" id="PF05548">
    <property type="entry name" value="Peptidase_M11"/>
    <property type="match status" value="1"/>
</dbReference>
<dbReference type="Gene3D" id="2.130.10.30">
    <property type="entry name" value="Regulator of chromosome condensation 1/beta-lactamase-inhibitor protein II"/>
    <property type="match status" value="2"/>
</dbReference>
<dbReference type="InterPro" id="IPR008752">
    <property type="entry name" value="Peptidase_M11"/>
</dbReference>
<comment type="caution">
    <text evidence="4">The sequence shown here is derived from an EMBL/GenBank/DDBJ whole genome shotgun (WGS) entry which is preliminary data.</text>
</comment>
<feature type="domain" description="Peptidase M11 gametolysin" evidence="3">
    <location>
        <begin position="2"/>
        <end position="97"/>
    </location>
</feature>
<dbReference type="Pfam" id="PF00415">
    <property type="entry name" value="RCC1"/>
    <property type="match status" value="1"/>
</dbReference>
<keyword evidence="5" id="KW-1185">Reference proteome</keyword>
<dbReference type="InterPro" id="IPR009091">
    <property type="entry name" value="RCC1/BLIP-II"/>
</dbReference>
<dbReference type="SUPFAM" id="SSF50985">
    <property type="entry name" value="RCC1/BLIP-II"/>
    <property type="match status" value="1"/>
</dbReference>
<dbReference type="PANTHER" id="PTHR45982">
    <property type="entry name" value="REGULATOR OF CHROMOSOME CONDENSATION"/>
    <property type="match status" value="1"/>
</dbReference>
<dbReference type="InterPro" id="IPR051553">
    <property type="entry name" value="Ran_GTPase-activating"/>
</dbReference>
<feature type="repeat" description="RCC1" evidence="1">
    <location>
        <begin position="445"/>
        <end position="502"/>
    </location>
</feature>
<feature type="repeat" description="RCC1" evidence="1">
    <location>
        <begin position="385"/>
        <end position="443"/>
    </location>
</feature>
<organism evidence="4 5">
    <name type="scientific">Edaphochlamys debaryana</name>
    <dbReference type="NCBI Taxonomy" id="47281"/>
    <lineage>
        <taxon>Eukaryota</taxon>
        <taxon>Viridiplantae</taxon>
        <taxon>Chlorophyta</taxon>
        <taxon>core chlorophytes</taxon>
        <taxon>Chlorophyceae</taxon>
        <taxon>CS clade</taxon>
        <taxon>Chlamydomonadales</taxon>
        <taxon>Chlamydomonadales incertae sedis</taxon>
        <taxon>Edaphochlamys</taxon>
    </lineage>
</organism>
<dbReference type="Pfam" id="PF13540">
    <property type="entry name" value="RCC1_2"/>
    <property type="match status" value="1"/>
</dbReference>
<dbReference type="GO" id="GO:0005085">
    <property type="term" value="F:guanyl-nucleotide exchange factor activity"/>
    <property type="evidence" value="ECO:0007669"/>
    <property type="project" value="TreeGrafter"/>
</dbReference>
<feature type="repeat" description="RCC1" evidence="1">
    <location>
        <begin position="210"/>
        <end position="271"/>
    </location>
</feature>
<dbReference type="OrthoDB" id="538768at2759"/>
<evidence type="ECO:0000313" key="5">
    <source>
        <dbReference type="Proteomes" id="UP000612055"/>
    </source>
</evidence>
<proteinExistence type="predicted"/>